<protein>
    <submittedName>
        <fullName evidence="2">Uncharacterized protein</fullName>
    </submittedName>
</protein>
<organism evidence="2 3">
    <name type="scientific">Streptomyces corynorhini</name>
    <dbReference type="NCBI Taxonomy" id="2282652"/>
    <lineage>
        <taxon>Bacteria</taxon>
        <taxon>Bacillati</taxon>
        <taxon>Actinomycetota</taxon>
        <taxon>Actinomycetes</taxon>
        <taxon>Kitasatosporales</taxon>
        <taxon>Streptomycetaceae</taxon>
        <taxon>Streptomyces</taxon>
    </lineage>
</organism>
<comment type="caution">
    <text evidence="2">The sequence shown here is derived from an EMBL/GenBank/DDBJ whole genome shotgun (WGS) entry which is preliminary data.</text>
</comment>
<name>A0A370B8J4_9ACTN</name>
<feature type="region of interest" description="Disordered" evidence="1">
    <location>
        <begin position="48"/>
        <end position="72"/>
    </location>
</feature>
<accession>A0A370B8J4</accession>
<keyword evidence="3" id="KW-1185">Reference proteome</keyword>
<evidence type="ECO:0000313" key="3">
    <source>
        <dbReference type="Proteomes" id="UP000253741"/>
    </source>
</evidence>
<sequence>MPTRRTSRERPERTTLPGIADIRITADAPTTAAVLAVLRQEFTITDPRGGYTGGRTYLQADVGNPAPDDEES</sequence>
<evidence type="ECO:0000313" key="2">
    <source>
        <dbReference type="EMBL" id="RDG37941.1"/>
    </source>
</evidence>
<reference evidence="2 3" key="1">
    <citation type="submission" date="2018-07" db="EMBL/GenBank/DDBJ databases">
        <title>Streptomyces species from bats.</title>
        <authorList>
            <person name="Dunlap C."/>
        </authorList>
    </citation>
    <scope>NUCLEOTIDE SEQUENCE [LARGE SCALE GENOMIC DNA]</scope>
    <source>
        <strain evidence="2 3">AC230</strain>
    </source>
</reference>
<dbReference type="AlphaFoldDB" id="A0A370B8J4"/>
<dbReference type="RefSeq" id="WP_114623681.1">
    <property type="nucleotide sequence ID" value="NZ_QQNA01000080.1"/>
</dbReference>
<dbReference type="EMBL" id="QQNA01000080">
    <property type="protein sequence ID" value="RDG37941.1"/>
    <property type="molecule type" value="Genomic_DNA"/>
</dbReference>
<dbReference type="OrthoDB" id="4281756at2"/>
<gene>
    <name evidence="2" type="ORF">DVH02_11500</name>
</gene>
<proteinExistence type="predicted"/>
<dbReference type="Proteomes" id="UP000253741">
    <property type="component" value="Unassembled WGS sequence"/>
</dbReference>
<evidence type="ECO:0000256" key="1">
    <source>
        <dbReference type="SAM" id="MobiDB-lite"/>
    </source>
</evidence>